<dbReference type="EMBL" id="BARV01004324">
    <property type="protein sequence ID" value="GAI17278.1"/>
    <property type="molecule type" value="Genomic_DNA"/>
</dbReference>
<dbReference type="AlphaFoldDB" id="X1LDT3"/>
<proteinExistence type="predicted"/>
<name>X1LDT3_9ZZZZ</name>
<evidence type="ECO:0000313" key="1">
    <source>
        <dbReference type="EMBL" id="GAI17278.1"/>
    </source>
</evidence>
<gene>
    <name evidence="1" type="ORF">S06H3_09688</name>
</gene>
<protein>
    <submittedName>
        <fullName evidence="1">Uncharacterized protein</fullName>
    </submittedName>
</protein>
<accession>X1LDT3</accession>
<reference evidence="1" key="1">
    <citation type="journal article" date="2014" name="Front. Microbiol.">
        <title>High frequency of phylogenetically diverse reductive dehalogenase-homologous genes in deep subseafloor sedimentary metagenomes.</title>
        <authorList>
            <person name="Kawai M."/>
            <person name="Futagami T."/>
            <person name="Toyoda A."/>
            <person name="Takaki Y."/>
            <person name="Nishi S."/>
            <person name="Hori S."/>
            <person name="Arai W."/>
            <person name="Tsubouchi T."/>
            <person name="Morono Y."/>
            <person name="Uchiyama I."/>
            <person name="Ito T."/>
            <person name="Fujiyama A."/>
            <person name="Inagaki F."/>
            <person name="Takami H."/>
        </authorList>
    </citation>
    <scope>NUCLEOTIDE SEQUENCE</scope>
    <source>
        <strain evidence="1">Expedition CK06-06</strain>
    </source>
</reference>
<feature type="non-terminal residue" evidence="1">
    <location>
        <position position="1"/>
    </location>
</feature>
<comment type="caution">
    <text evidence="1">The sequence shown here is derived from an EMBL/GenBank/DDBJ whole genome shotgun (WGS) entry which is preliminary data.</text>
</comment>
<organism evidence="1">
    <name type="scientific">marine sediment metagenome</name>
    <dbReference type="NCBI Taxonomy" id="412755"/>
    <lineage>
        <taxon>unclassified sequences</taxon>
        <taxon>metagenomes</taxon>
        <taxon>ecological metagenomes</taxon>
    </lineage>
</organism>
<sequence>GALFLVVRKLHGYIFSGLTAQQIEELGRGLEELGYERKEDVDGFAYFVRKDLLEAMG</sequence>